<evidence type="ECO:0000313" key="5">
    <source>
        <dbReference type="Proteomes" id="UP000460718"/>
    </source>
</evidence>
<protein>
    <submittedName>
        <fullName evidence="3">Uncharacterized protein</fullName>
    </submittedName>
</protein>
<name>A0A6A3TYM5_9STRA</name>
<evidence type="ECO:0000313" key="2">
    <source>
        <dbReference type="EMBL" id="KAE9004307.1"/>
    </source>
</evidence>
<comment type="caution">
    <text evidence="3">The sequence shown here is derived from an EMBL/GenBank/DDBJ whole genome shotgun (WGS) entry which is preliminary data.</text>
</comment>
<dbReference type="EMBL" id="QXFW01000731">
    <property type="protein sequence ID" value="KAE9004307.1"/>
    <property type="molecule type" value="Genomic_DNA"/>
</dbReference>
<feature type="region of interest" description="Disordered" evidence="1">
    <location>
        <begin position="83"/>
        <end position="130"/>
    </location>
</feature>
<feature type="compositionally biased region" description="Polar residues" evidence="1">
    <location>
        <begin position="112"/>
        <end position="124"/>
    </location>
</feature>
<evidence type="ECO:0000313" key="4">
    <source>
        <dbReference type="Proteomes" id="UP000440732"/>
    </source>
</evidence>
<dbReference type="AlphaFoldDB" id="A0A6A3TYM5"/>
<dbReference type="Proteomes" id="UP000440732">
    <property type="component" value="Unassembled WGS sequence"/>
</dbReference>
<feature type="compositionally biased region" description="Polar residues" evidence="1">
    <location>
        <begin position="95"/>
        <end position="104"/>
    </location>
</feature>
<sequence>MLNNYIHGTSGRSATMGGEREANVLTHVANNFLGQQGSLVRDWCEGNYFGNTTMPLFTGGSGAFMSGNGESALKTVKYQRLLNTRRVPPGREAHSSNTTPTVRDSSQRKQESSPANGSQQSSKALTGGQLEAEAKNIVQNVLCG</sequence>
<gene>
    <name evidence="3" type="ORF">PF006_g11276</name>
    <name evidence="2" type="ORF">PF011_g12513</name>
</gene>
<dbReference type="Proteomes" id="UP000460718">
    <property type="component" value="Unassembled WGS sequence"/>
</dbReference>
<proteinExistence type="predicted"/>
<organism evidence="3 4">
    <name type="scientific">Phytophthora fragariae</name>
    <dbReference type="NCBI Taxonomy" id="53985"/>
    <lineage>
        <taxon>Eukaryota</taxon>
        <taxon>Sar</taxon>
        <taxon>Stramenopiles</taxon>
        <taxon>Oomycota</taxon>
        <taxon>Peronosporomycetes</taxon>
        <taxon>Peronosporales</taxon>
        <taxon>Peronosporaceae</taxon>
        <taxon>Phytophthora</taxon>
    </lineage>
</organism>
<accession>A0A6A3TYM5</accession>
<dbReference type="EMBL" id="QXGA01000596">
    <property type="protein sequence ID" value="KAE9143726.1"/>
    <property type="molecule type" value="Genomic_DNA"/>
</dbReference>
<evidence type="ECO:0000256" key="1">
    <source>
        <dbReference type="SAM" id="MobiDB-lite"/>
    </source>
</evidence>
<evidence type="ECO:0000313" key="3">
    <source>
        <dbReference type="EMBL" id="KAE9143726.1"/>
    </source>
</evidence>
<reference evidence="3 4" key="1">
    <citation type="submission" date="2018-08" db="EMBL/GenBank/DDBJ databases">
        <title>Genomic investigation of the strawberry pathogen Phytophthora fragariae indicates pathogenicity is determined by transcriptional variation in three key races.</title>
        <authorList>
            <person name="Adams T.M."/>
            <person name="Armitage A.D."/>
            <person name="Sobczyk M.K."/>
            <person name="Bates H.J."/>
            <person name="Dunwell J.M."/>
            <person name="Nellist C.F."/>
            <person name="Harrison R.J."/>
        </authorList>
    </citation>
    <scope>NUCLEOTIDE SEQUENCE [LARGE SCALE GENOMIC DNA]</scope>
    <source>
        <strain evidence="3 4">NOV-5</strain>
        <strain evidence="2 5">SCRP245</strain>
    </source>
</reference>